<evidence type="ECO:0000256" key="1">
    <source>
        <dbReference type="ARBA" id="ARBA00023002"/>
    </source>
</evidence>
<dbReference type="InterPro" id="IPR001509">
    <property type="entry name" value="Epimerase_deHydtase"/>
</dbReference>
<keyword evidence="5" id="KW-1185">Reference proteome</keyword>
<dbReference type="Pfam" id="PF01370">
    <property type="entry name" value="Epimerase"/>
    <property type="match status" value="1"/>
</dbReference>
<protein>
    <recommendedName>
        <fullName evidence="3">NAD-dependent epimerase/dehydratase domain-containing protein</fullName>
    </recommendedName>
</protein>
<name>A0A8H5FZ30_9AGAR</name>
<dbReference type="EMBL" id="JAACJO010000009">
    <property type="protein sequence ID" value="KAF5354028.1"/>
    <property type="molecule type" value="Genomic_DNA"/>
</dbReference>
<dbReference type="GO" id="GO:0016616">
    <property type="term" value="F:oxidoreductase activity, acting on the CH-OH group of donors, NAD or NADP as acceptor"/>
    <property type="evidence" value="ECO:0007669"/>
    <property type="project" value="TreeGrafter"/>
</dbReference>
<evidence type="ECO:0000313" key="5">
    <source>
        <dbReference type="Proteomes" id="UP000559027"/>
    </source>
</evidence>
<feature type="domain" description="NAD-dependent epimerase/dehydratase" evidence="3">
    <location>
        <begin position="13"/>
        <end position="283"/>
    </location>
</feature>
<reference evidence="4 5" key="1">
    <citation type="journal article" date="2020" name="ISME J.">
        <title>Uncovering the hidden diversity of litter-decomposition mechanisms in mushroom-forming fungi.</title>
        <authorList>
            <person name="Floudas D."/>
            <person name="Bentzer J."/>
            <person name="Ahren D."/>
            <person name="Johansson T."/>
            <person name="Persson P."/>
            <person name="Tunlid A."/>
        </authorList>
    </citation>
    <scope>NUCLEOTIDE SEQUENCE [LARGE SCALE GENOMIC DNA]</scope>
    <source>
        <strain evidence="4 5">CBS 146.42</strain>
    </source>
</reference>
<dbReference type="AlphaFoldDB" id="A0A8H5FZ30"/>
<accession>A0A8H5FZ30</accession>
<evidence type="ECO:0000313" key="4">
    <source>
        <dbReference type="EMBL" id="KAF5354028.1"/>
    </source>
</evidence>
<organism evidence="4 5">
    <name type="scientific">Leucocoprinus leucothites</name>
    <dbReference type="NCBI Taxonomy" id="201217"/>
    <lineage>
        <taxon>Eukaryota</taxon>
        <taxon>Fungi</taxon>
        <taxon>Dikarya</taxon>
        <taxon>Basidiomycota</taxon>
        <taxon>Agaricomycotina</taxon>
        <taxon>Agaricomycetes</taxon>
        <taxon>Agaricomycetidae</taxon>
        <taxon>Agaricales</taxon>
        <taxon>Agaricineae</taxon>
        <taxon>Agaricaceae</taxon>
        <taxon>Leucocoprinus</taxon>
    </lineage>
</organism>
<proteinExistence type="inferred from homology"/>
<sequence length="357" mass="40273">MPIIPKAPGDTRVLVTGVNGYIAIWVVHYLLEQGYFVRGTVRSEAKATPIREHFKEYHESGKFEVVVIPDSTQEGAYDTFVQDLDAIIHTASPVHDEAGEPSEIINPSVQATLSILKSALAHGPNIKRVIYTSSTGAIRRSAVVEESVPITKVYTEKDWNWESVELIKKLGKDANHADKYQSSKVYAEQAAWDFVKAHEAEIGWDLCVLNLGFTMGPFLQDWKDPASFNWTSKFFYDLVFDHTPKSKDLLEASHSSVDVRDVAIAHVLAIQKPEAGNERILLVGAFIVTHDWIEEANRLKPDFKFSKLSIVPPYPGIRKNYSAFYDNTKARQILGINFRGTEDMTRGLLEDYMRKGW</sequence>
<dbReference type="Proteomes" id="UP000559027">
    <property type="component" value="Unassembled WGS sequence"/>
</dbReference>
<comment type="similarity">
    <text evidence="2">Belongs to the NAD(P)-dependent epimerase/dehydratase family. Dihydroflavonol-4-reductase subfamily.</text>
</comment>
<comment type="caution">
    <text evidence="4">The sequence shown here is derived from an EMBL/GenBank/DDBJ whole genome shotgun (WGS) entry which is preliminary data.</text>
</comment>
<dbReference type="PANTHER" id="PTHR10366:SF564">
    <property type="entry name" value="STEROL-4-ALPHA-CARBOXYLATE 3-DEHYDROGENASE, DECARBOXYLATING"/>
    <property type="match status" value="1"/>
</dbReference>
<evidence type="ECO:0000256" key="2">
    <source>
        <dbReference type="ARBA" id="ARBA00023445"/>
    </source>
</evidence>
<keyword evidence="1" id="KW-0560">Oxidoreductase</keyword>
<dbReference type="PANTHER" id="PTHR10366">
    <property type="entry name" value="NAD DEPENDENT EPIMERASE/DEHYDRATASE"/>
    <property type="match status" value="1"/>
</dbReference>
<dbReference type="InterPro" id="IPR050425">
    <property type="entry name" value="NAD(P)_dehydrat-like"/>
</dbReference>
<gene>
    <name evidence="4" type="ORF">D9756_007188</name>
</gene>
<dbReference type="InterPro" id="IPR036291">
    <property type="entry name" value="NAD(P)-bd_dom_sf"/>
</dbReference>
<dbReference type="OrthoDB" id="2735536at2759"/>
<dbReference type="SUPFAM" id="SSF51735">
    <property type="entry name" value="NAD(P)-binding Rossmann-fold domains"/>
    <property type="match status" value="1"/>
</dbReference>
<dbReference type="Gene3D" id="3.40.50.720">
    <property type="entry name" value="NAD(P)-binding Rossmann-like Domain"/>
    <property type="match status" value="1"/>
</dbReference>
<evidence type="ECO:0000259" key="3">
    <source>
        <dbReference type="Pfam" id="PF01370"/>
    </source>
</evidence>